<sequence length="124" mass="13841">MVKGIHHISMKCTRGELEKVLCLYRDILGLKVAREWKDGIMLDAGNCLIEIFTTGGNNREVGAVRHFAFAVDDVDALITQVRSAGYEVFVEPKDICIPSEPHLPARVAFFFGALGEEIELFCEK</sequence>
<dbReference type="Gene3D" id="3.10.180.10">
    <property type="entry name" value="2,3-Dihydroxybiphenyl 1,2-Dioxygenase, domain 1"/>
    <property type="match status" value="1"/>
</dbReference>
<feature type="domain" description="VOC" evidence="1">
    <location>
        <begin position="4"/>
        <end position="123"/>
    </location>
</feature>
<dbReference type="PROSITE" id="PS51819">
    <property type="entry name" value="VOC"/>
    <property type="match status" value="1"/>
</dbReference>
<dbReference type="OrthoDB" id="9814858at2"/>
<evidence type="ECO:0000313" key="3">
    <source>
        <dbReference type="Proteomes" id="UP000186015"/>
    </source>
</evidence>
<proteinExistence type="predicted"/>
<evidence type="ECO:0000259" key="1">
    <source>
        <dbReference type="PROSITE" id="PS51819"/>
    </source>
</evidence>
<gene>
    <name evidence="2" type="ORF">SAMN05216469_10565</name>
</gene>
<dbReference type="EMBL" id="FOAT01000005">
    <property type="protein sequence ID" value="SEK74160.1"/>
    <property type="molecule type" value="Genomic_DNA"/>
</dbReference>
<dbReference type="Proteomes" id="UP000186015">
    <property type="component" value="Unassembled WGS sequence"/>
</dbReference>
<dbReference type="RefSeq" id="WP_074831886.1">
    <property type="nucleotide sequence ID" value="NZ_FOAT01000005.1"/>
</dbReference>
<dbReference type="InterPro" id="IPR029068">
    <property type="entry name" value="Glyas_Bleomycin-R_OHBP_Dase"/>
</dbReference>
<protein>
    <submittedName>
        <fullName evidence="2">Glyoxylase I family protein</fullName>
    </submittedName>
</protein>
<name>A0A1H7JJN5_RUMAL</name>
<dbReference type="AlphaFoldDB" id="A0A1H7JJN5"/>
<accession>A0A1H7JJN5</accession>
<reference evidence="2 3" key="1">
    <citation type="submission" date="2016-10" db="EMBL/GenBank/DDBJ databases">
        <authorList>
            <person name="de Groot N.N."/>
        </authorList>
    </citation>
    <scope>NUCLEOTIDE SEQUENCE [LARGE SCALE GENOMIC DNA]</scope>
    <source>
        <strain evidence="2 3">KH2T6</strain>
    </source>
</reference>
<dbReference type="InterPro" id="IPR004360">
    <property type="entry name" value="Glyas_Fos-R_dOase_dom"/>
</dbReference>
<organism evidence="2 3">
    <name type="scientific">Ruminococcus albus</name>
    <dbReference type="NCBI Taxonomy" id="1264"/>
    <lineage>
        <taxon>Bacteria</taxon>
        <taxon>Bacillati</taxon>
        <taxon>Bacillota</taxon>
        <taxon>Clostridia</taxon>
        <taxon>Eubacteriales</taxon>
        <taxon>Oscillospiraceae</taxon>
        <taxon>Ruminococcus</taxon>
    </lineage>
</organism>
<dbReference type="InterPro" id="IPR037523">
    <property type="entry name" value="VOC_core"/>
</dbReference>
<dbReference type="Pfam" id="PF00903">
    <property type="entry name" value="Glyoxalase"/>
    <property type="match status" value="1"/>
</dbReference>
<dbReference type="SUPFAM" id="SSF54593">
    <property type="entry name" value="Glyoxalase/Bleomycin resistance protein/Dihydroxybiphenyl dioxygenase"/>
    <property type="match status" value="1"/>
</dbReference>
<evidence type="ECO:0000313" key="2">
    <source>
        <dbReference type="EMBL" id="SEK74160.1"/>
    </source>
</evidence>